<dbReference type="Proteomes" id="UP001186944">
    <property type="component" value="Unassembled WGS sequence"/>
</dbReference>
<evidence type="ECO:0000256" key="2">
    <source>
        <dbReference type="ARBA" id="ARBA00022553"/>
    </source>
</evidence>
<dbReference type="InterPro" id="IPR027417">
    <property type="entry name" value="P-loop_NTPase"/>
</dbReference>
<proteinExistence type="inferred from homology"/>
<dbReference type="GO" id="GO:0005246">
    <property type="term" value="F:calcium channel regulator activity"/>
    <property type="evidence" value="ECO:0007669"/>
    <property type="project" value="TreeGrafter"/>
</dbReference>
<dbReference type="GO" id="GO:0005886">
    <property type="term" value="C:plasma membrane"/>
    <property type="evidence" value="ECO:0007669"/>
    <property type="project" value="TreeGrafter"/>
</dbReference>
<dbReference type="GO" id="GO:0005525">
    <property type="term" value="F:GTP binding"/>
    <property type="evidence" value="ECO:0007669"/>
    <property type="project" value="InterPro"/>
</dbReference>
<reference evidence="4" key="1">
    <citation type="submission" date="2019-08" db="EMBL/GenBank/DDBJ databases">
        <title>The improved chromosome-level genome for the pearl oyster Pinctada fucata martensii using PacBio sequencing and Hi-C.</title>
        <authorList>
            <person name="Zheng Z."/>
        </authorList>
    </citation>
    <scope>NUCLEOTIDE SEQUENCE</scope>
    <source>
        <strain evidence="4">ZZ-2019</strain>
        <tissue evidence="4">Adductor muscle</tissue>
    </source>
</reference>
<organism evidence="4 5">
    <name type="scientific">Pinctada imbricata</name>
    <name type="common">Atlantic pearl-oyster</name>
    <name type="synonym">Pinctada martensii</name>
    <dbReference type="NCBI Taxonomy" id="66713"/>
    <lineage>
        <taxon>Eukaryota</taxon>
        <taxon>Metazoa</taxon>
        <taxon>Spiralia</taxon>
        <taxon>Lophotrochozoa</taxon>
        <taxon>Mollusca</taxon>
        <taxon>Bivalvia</taxon>
        <taxon>Autobranchia</taxon>
        <taxon>Pteriomorphia</taxon>
        <taxon>Pterioida</taxon>
        <taxon>Pterioidea</taxon>
        <taxon>Pteriidae</taxon>
        <taxon>Pinctada</taxon>
    </lineage>
</organism>
<dbReference type="InterPro" id="IPR001806">
    <property type="entry name" value="Small_GTPase"/>
</dbReference>
<name>A0AA88XZ19_PINIB</name>
<feature type="compositionally biased region" description="Polar residues" evidence="3">
    <location>
        <begin position="67"/>
        <end position="78"/>
    </location>
</feature>
<dbReference type="SMART" id="SM00175">
    <property type="entry name" value="RAB"/>
    <property type="match status" value="1"/>
</dbReference>
<dbReference type="SMART" id="SM00173">
    <property type="entry name" value="RAS"/>
    <property type="match status" value="1"/>
</dbReference>
<sequence length="354" mass="39398">MERGCFVDQHNNFLSVQGFDRLFENDELPKKTGRSKSMGVARASSFRTEAPQLLQVQQELPRRGSAPNIQTSGNTENGGNRVERVRSFHMTRKGIVNRGDKLRRKSNISLLSTDSTGSSACDDGSGEHLAAHDHVQEILFLPDIFKVAIVGGTGVGKHTLRKQFMTSEGICTSGRNISIDESERETSVCVLIDGDETLVKFIDCTDVKSLHEKESVDAYLVVFAVDNQYSYREAARALQYIRQDLKSPQTVILVANKADLARRRVVSDKVARNTASKYQCKYVETSVVLNHNVDELLVGVVRQTKLKRNSVSIEVPCTKTKHSNGKISQITRALLNKVFKLGPRDIPCGNLYDL</sequence>
<evidence type="ECO:0000256" key="1">
    <source>
        <dbReference type="ARBA" id="ARBA00008846"/>
    </source>
</evidence>
<feature type="region of interest" description="Disordered" evidence="3">
    <location>
        <begin position="57"/>
        <end position="90"/>
    </location>
</feature>
<dbReference type="GO" id="GO:0003924">
    <property type="term" value="F:GTPase activity"/>
    <property type="evidence" value="ECO:0007669"/>
    <property type="project" value="InterPro"/>
</dbReference>
<evidence type="ECO:0000256" key="3">
    <source>
        <dbReference type="SAM" id="MobiDB-lite"/>
    </source>
</evidence>
<feature type="region of interest" description="Disordered" evidence="3">
    <location>
        <begin position="29"/>
        <end position="48"/>
    </location>
</feature>
<dbReference type="PANTHER" id="PTHR45775">
    <property type="entry name" value="RAD, GEM/KIR FAMILY MEMBER 2, ISOFORM C"/>
    <property type="match status" value="1"/>
</dbReference>
<keyword evidence="2" id="KW-0597">Phosphoprotein</keyword>
<evidence type="ECO:0000313" key="5">
    <source>
        <dbReference type="Proteomes" id="UP001186944"/>
    </source>
</evidence>
<comment type="caution">
    <text evidence="4">The sequence shown here is derived from an EMBL/GenBank/DDBJ whole genome shotgun (WGS) entry which is preliminary data.</text>
</comment>
<dbReference type="InterPro" id="IPR051641">
    <property type="entry name" value="RGK_GTP-binding_reg"/>
</dbReference>
<evidence type="ECO:0000313" key="4">
    <source>
        <dbReference type="EMBL" id="KAK3085969.1"/>
    </source>
</evidence>
<dbReference type="EMBL" id="VSWD01000012">
    <property type="protein sequence ID" value="KAK3085969.1"/>
    <property type="molecule type" value="Genomic_DNA"/>
</dbReference>
<comment type="similarity">
    <text evidence="1">Belongs to the small GTPase superfamily. RGK family.</text>
</comment>
<dbReference type="PANTHER" id="PTHR45775:SF6">
    <property type="entry name" value="RAD, GEM_KIR FAMILY MEMBER 2, ISOFORM C"/>
    <property type="match status" value="1"/>
</dbReference>
<dbReference type="SUPFAM" id="SSF52540">
    <property type="entry name" value="P-loop containing nucleoside triphosphate hydrolases"/>
    <property type="match status" value="1"/>
</dbReference>
<gene>
    <name evidence="4" type="ORF">FSP39_011448</name>
</gene>
<dbReference type="PROSITE" id="PS51421">
    <property type="entry name" value="RAS"/>
    <property type="match status" value="1"/>
</dbReference>
<dbReference type="PROSITE" id="PS51419">
    <property type="entry name" value="RAB"/>
    <property type="match status" value="1"/>
</dbReference>
<accession>A0AA88XZ19</accession>
<dbReference type="Pfam" id="PF00071">
    <property type="entry name" value="Ras"/>
    <property type="match status" value="1"/>
</dbReference>
<dbReference type="PRINTS" id="PR00449">
    <property type="entry name" value="RASTRNSFRMNG"/>
</dbReference>
<protein>
    <submittedName>
        <fullName evidence="4">Uncharacterized protein</fullName>
    </submittedName>
</protein>
<keyword evidence="5" id="KW-1185">Reference proteome</keyword>
<dbReference type="AlphaFoldDB" id="A0AA88XZ19"/>
<dbReference type="Gene3D" id="3.40.50.300">
    <property type="entry name" value="P-loop containing nucleotide triphosphate hydrolases"/>
    <property type="match status" value="1"/>
</dbReference>